<comment type="caution">
    <text evidence="5">The sequence shown here is derived from an EMBL/GenBank/DDBJ whole genome shotgun (WGS) entry which is preliminary data.</text>
</comment>
<dbReference type="AlphaFoldDB" id="A0A0F9T269"/>
<accession>A0A0F9T269</accession>
<dbReference type="GO" id="GO:0030632">
    <property type="term" value="P:D-alanine biosynthetic process"/>
    <property type="evidence" value="ECO:0007669"/>
    <property type="project" value="TreeGrafter"/>
</dbReference>
<gene>
    <name evidence="5" type="ORF">LCGC14_0446880</name>
</gene>
<protein>
    <recommendedName>
        <fullName evidence="4">Alanine racemase C-terminal domain-containing protein</fullName>
    </recommendedName>
</protein>
<dbReference type="Pfam" id="PF00842">
    <property type="entry name" value="Ala_racemase_C"/>
    <property type="match status" value="1"/>
</dbReference>
<dbReference type="GO" id="GO:0005829">
    <property type="term" value="C:cytosol"/>
    <property type="evidence" value="ECO:0007669"/>
    <property type="project" value="TreeGrafter"/>
</dbReference>
<dbReference type="PRINTS" id="PR00992">
    <property type="entry name" value="ALARACEMASE"/>
</dbReference>
<evidence type="ECO:0000313" key="5">
    <source>
        <dbReference type="EMBL" id="KKN68902.1"/>
    </source>
</evidence>
<organism evidence="5">
    <name type="scientific">marine sediment metagenome</name>
    <dbReference type="NCBI Taxonomy" id="412755"/>
    <lineage>
        <taxon>unclassified sequences</taxon>
        <taxon>metagenomes</taxon>
        <taxon>ecological metagenomes</taxon>
    </lineage>
</organism>
<dbReference type="SUPFAM" id="SSF50621">
    <property type="entry name" value="Alanine racemase C-terminal domain-like"/>
    <property type="match status" value="1"/>
</dbReference>
<comment type="cofactor">
    <cofactor evidence="1">
        <name>pyridoxal 5'-phosphate</name>
        <dbReference type="ChEBI" id="CHEBI:597326"/>
    </cofactor>
</comment>
<dbReference type="CDD" id="cd00430">
    <property type="entry name" value="PLPDE_III_AR"/>
    <property type="match status" value="1"/>
</dbReference>
<dbReference type="PANTHER" id="PTHR30511">
    <property type="entry name" value="ALANINE RACEMASE"/>
    <property type="match status" value="1"/>
</dbReference>
<reference evidence="5" key="1">
    <citation type="journal article" date="2015" name="Nature">
        <title>Complex archaea that bridge the gap between prokaryotes and eukaryotes.</title>
        <authorList>
            <person name="Spang A."/>
            <person name="Saw J.H."/>
            <person name="Jorgensen S.L."/>
            <person name="Zaremba-Niedzwiedzka K."/>
            <person name="Martijn J."/>
            <person name="Lind A.E."/>
            <person name="van Eijk R."/>
            <person name="Schleper C."/>
            <person name="Guy L."/>
            <person name="Ettema T.J."/>
        </authorList>
    </citation>
    <scope>NUCLEOTIDE SEQUENCE</scope>
</reference>
<keyword evidence="3" id="KW-0413">Isomerase</keyword>
<evidence type="ECO:0000259" key="4">
    <source>
        <dbReference type="SMART" id="SM01005"/>
    </source>
</evidence>
<dbReference type="NCBIfam" id="TIGR00492">
    <property type="entry name" value="alr"/>
    <property type="match status" value="1"/>
</dbReference>
<feature type="domain" description="Alanine racemase C-terminal" evidence="4">
    <location>
        <begin position="234"/>
        <end position="374"/>
    </location>
</feature>
<dbReference type="EMBL" id="LAZR01000437">
    <property type="protein sequence ID" value="KKN68902.1"/>
    <property type="molecule type" value="Genomic_DNA"/>
</dbReference>
<dbReference type="GO" id="GO:0008784">
    <property type="term" value="F:alanine racemase activity"/>
    <property type="evidence" value="ECO:0007669"/>
    <property type="project" value="InterPro"/>
</dbReference>
<sequence>MMHQAWPQAWVSIDIGNVVANAKILHAVAEERGKVDIQLLVMVKADAYGCGAQEVARALSNSFGPVWGYGVATLDEGIVLRHYVHDPILVLTPAVPANLDTYAHWKLRAVIDDPAVAMVWHKGLPFHIEIDTGLNRNGIHWKDKRKLAVCAAQHCDGAFTHLAAADCNHGITTHQASYFELALEHLKPLPHYLHIANSAGVWRAPALRECNLVRPGSFLYGGRPSPEIPKPWPVMSVNARVVSVHEAEGGEWVGYYNHAPYLQQRVRIAVLGIGYADGVPQRLGRRRDHLHDPEQGYVLLHGKRQPILSVAQDFTIIAVATEGHEETTTGHHATLLGKQGQEEITVNEFATWGGTVVDDVLTRFGTSRLKRTFNPTRQHFKEDVS</sequence>
<evidence type="ECO:0000256" key="3">
    <source>
        <dbReference type="ARBA" id="ARBA00023235"/>
    </source>
</evidence>
<dbReference type="InterPro" id="IPR000821">
    <property type="entry name" value="Ala_racemase"/>
</dbReference>
<dbReference type="InterPro" id="IPR001608">
    <property type="entry name" value="Ala_racemase_N"/>
</dbReference>
<name>A0A0F9T269_9ZZZZ</name>
<dbReference type="Gene3D" id="3.20.20.10">
    <property type="entry name" value="Alanine racemase"/>
    <property type="match status" value="1"/>
</dbReference>
<keyword evidence="2" id="KW-0663">Pyridoxal phosphate</keyword>
<evidence type="ECO:0000256" key="1">
    <source>
        <dbReference type="ARBA" id="ARBA00001933"/>
    </source>
</evidence>
<dbReference type="InterPro" id="IPR029066">
    <property type="entry name" value="PLP-binding_barrel"/>
</dbReference>
<dbReference type="SMART" id="SM01005">
    <property type="entry name" value="Ala_racemase_C"/>
    <property type="match status" value="1"/>
</dbReference>
<proteinExistence type="predicted"/>
<evidence type="ECO:0000256" key="2">
    <source>
        <dbReference type="ARBA" id="ARBA00022898"/>
    </source>
</evidence>
<dbReference type="PANTHER" id="PTHR30511:SF0">
    <property type="entry name" value="ALANINE RACEMASE, CATABOLIC-RELATED"/>
    <property type="match status" value="1"/>
</dbReference>
<dbReference type="SUPFAM" id="SSF51419">
    <property type="entry name" value="PLP-binding barrel"/>
    <property type="match status" value="1"/>
</dbReference>
<dbReference type="Gene3D" id="2.40.37.10">
    <property type="entry name" value="Lyase, Ornithine Decarboxylase, Chain A, domain 1"/>
    <property type="match status" value="1"/>
</dbReference>
<dbReference type="InterPro" id="IPR011079">
    <property type="entry name" value="Ala_racemase_C"/>
</dbReference>
<dbReference type="Pfam" id="PF01168">
    <property type="entry name" value="Ala_racemase_N"/>
    <property type="match status" value="1"/>
</dbReference>
<dbReference type="InterPro" id="IPR009006">
    <property type="entry name" value="Ala_racemase/Decarboxylase_C"/>
</dbReference>
<dbReference type="GO" id="GO:0030170">
    <property type="term" value="F:pyridoxal phosphate binding"/>
    <property type="evidence" value="ECO:0007669"/>
    <property type="project" value="TreeGrafter"/>
</dbReference>